<name>A0A543IB60_9ACTN</name>
<dbReference type="RefSeq" id="WP_141966876.1">
    <property type="nucleotide sequence ID" value="NZ_VFPO01000001.1"/>
</dbReference>
<dbReference type="SMART" id="SM00320">
    <property type="entry name" value="WD40"/>
    <property type="match status" value="3"/>
</dbReference>
<evidence type="ECO:0008006" key="3">
    <source>
        <dbReference type="Google" id="ProtNLM"/>
    </source>
</evidence>
<dbReference type="OrthoDB" id="3450751at2"/>
<comment type="caution">
    <text evidence="1">The sequence shown here is derived from an EMBL/GenBank/DDBJ whole genome shotgun (WGS) entry which is preliminary data.</text>
</comment>
<dbReference type="InterPro" id="IPR001680">
    <property type="entry name" value="WD40_rpt"/>
</dbReference>
<accession>A0A543IB60</accession>
<gene>
    <name evidence="1" type="ORF">FHX41_1435</name>
</gene>
<organism evidence="1 2">
    <name type="scientific">Actinomadura hallensis</name>
    <dbReference type="NCBI Taxonomy" id="337895"/>
    <lineage>
        <taxon>Bacteria</taxon>
        <taxon>Bacillati</taxon>
        <taxon>Actinomycetota</taxon>
        <taxon>Actinomycetes</taxon>
        <taxon>Streptosporangiales</taxon>
        <taxon>Thermomonosporaceae</taxon>
        <taxon>Actinomadura</taxon>
    </lineage>
</organism>
<reference evidence="1 2" key="1">
    <citation type="submission" date="2019-06" db="EMBL/GenBank/DDBJ databases">
        <title>Sequencing the genomes of 1000 actinobacteria strains.</title>
        <authorList>
            <person name="Klenk H.-P."/>
        </authorList>
    </citation>
    <scope>NUCLEOTIDE SEQUENCE [LARGE SCALE GENOMIC DNA]</scope>
    <source>
        <strain evidence="1 2">DSM 45043</strain>
    </source>
</reference>
<sequence>MSRAGSGGTRAERRVAASAGRGLRGRWAGWRLFAAAGRGDAAALDGVAGIAARPGHRLTGTELFRLFGDWAPRDPDSRRFFEMFRETPPMLVSIAVDSMRSYWISAALQASFTIDGGVGDLAFAPDGPWLAAVSRDGVAGIVDLRTRRLVQRHEGFAASAVLHAGDGTLIVGEGAGGGRSAARLVRCSGDAERTLHESAPVTSLALTGEDGAFAAGTRDGRLLLGSPGEPTVQAVHLGMIGLDRDDWPRALAAHRASGRLAVLGRRLAVTVPATRQATTVELGGQRVTRAGFADADTLICADRQGTVTRLHGPRWRRTARTHYLGIGGLGVTPGRGGSAPGPPIVLDREGGLHFLDPATLTTADTWRPPSPASPTGLTVSPGGDFAAVAHPEGRVDLFDLRVGELPGLVTRPMAGSVPRHLSTVATALTHTGPLMTSATVATLRLLHACLEHRFRFDIEIGDAAPLVAGDYDISL</sequence>
<dbReference type="AlphaFoldDB" id="A0A543IB60"/>
<proteinExistence type="predicted"/>
<dbReference type="Proteomes" id="UP000316706">
    <property type="component" value="Unassembled WGS sequence"/>
</dbReference>
<dbReference type="Gene3D" id="2.130.10.10">
    <property type="entry name" value="YVTN repeat-like/Quinoprotein amine dehydrogenase"/>
    <property type="match status" value="1"/>
</dbReference>
<dbReference type="InterPro" id="IPR015943">
    <property type="entry name" value="WD40/YVTN_repeat-like_dom_sf"/>
</dbReference>
<protein>
    <recommendedName>
        <fullName evidence="3">WD40 repeat protein</fullName>
    </recommendedName>
</protein>
<keyword evidence="2" id="KW-1185">Reference proteome</keyword>
<evidence type="ECO:0000313" key="2">
    <source>
        <dbReference type="Proteomes" id="UP000316706"/>
    </source>
</evidence>
<dbReference type="EMBL" id="VFPO01000001">
    <property type="protein sequence ID" value="TQM67814.1"/>
    <property type="molecule type" value="Genomic_DNA"/>
</dbReference>
<dbReference type="SUPFAM" id="SSF63829">
    <property type="entry name" value="Calcium-dependent phosphotriesterase"/>
    <property type="match status" value="1"/>
</dbReference>
<evidence type="ECO:0000313" key="1">
    <source>
        <dbReference type="EMBL" id="TQM67814.1"/>
    </source>
</evidence>
<dbReference type="Pfam" id="PF00400">
    <property type="entry name" value="WD40"/>
    <property type="match status" value="1"/>
</dbReference>